<evidence type="ECO:0000256" key="10">
    <source>
        <dbReference type="ARBA" id="ARBA00047761"/>
    </source>
</evidence>
<dbReference type="PROSITE" id="PS51746">
    <property type="entry name" value="PPM_2"/>
    <property type="match status" value="1"/>
</dbReference>
<evidence type="ECO:0000256" key="7">
    <source>
        <dbReference type="ARBA" id="ARBA00022842"/>
    </source>
</evidence>
<keyword evidence="7" id="KW-0460">Magnesium</keyword>
<name>A0A6A1WH26_9ROSI</name>
<organism evidence="14 15">
    <name type="scientific">Morella rubra</name>
    <name type="common">Chinese bayberry</name>
    <dbReference type="NCBI Taxonomy" id="262757"/>
    <lineage>
        <taxon>Eukaryota</taxon>
        <taxon>Viridiplantae</taxon>
        <taxon>Streptophyta</taxon>
        <taxon>Embryophyta</taxon>
        <taxon>Tracheophyta</taxon>
        <taxon>Spermatophyta</taxon>
        <taxon>Magnoliopsida</taxon>
        <taxon>eudicotyledons</taxon>
        <taxon>Gunneridae</taxon>
        <taxon>Pentapetalae</taxon>
        <taxon>rosids</taxon>
        <taxon>fabids</taxon>
        <taxon>Fagales</taxon>
        <taxon>Myricaceae</taxon>
        <taxon>Morella</taxon>
    </lineage>
</organism>
<dbReference type="CDD" id="cd00143">
    <property type="entry name" value="PP2Cc"/>
    <property type="match status" value="1"/>
</dbReference>
<evidence type="ECO:0000313" key="15">
    <source>
        <dbReference type="Proteomes" id="UP000516437"/>
    </source>
</evidence>
<dbReference type="EMBL" id="RXIC02000020">
    <property type="protein sequence ID" value="KAB1224504.1"/>
    <property type="molecule type" value="Genomic_DNA"/>
</dbReference>
<dbReference type="InterPro" id="IPR015655">
    <property type="entry name" value="PP2C"/>
</dbReference>
<keyword evidence="8" id="KW-0904">Protein phosphatase</keyword>
<evidence type="ECO:0000256" key="5">
    <source>
        <dbReference type="ARBA" id="ARBA00022723"/>
    </source>
</evidence>
<comment type="catalytic activity">
    <reaction evidence="10">
        <text>O-phospho-L-seryl-[protein] + H2O = L-seryl-[protein] + phosphate</text>
        <dbReference type="Rhea" id="RHEA:20629"/>
        <dbReference type="Rhea" id="RHEA-COMP:9863"/>
        <dbReference type="Rhea" id="RHEA-COMP:11604"/>
        <dbReference type="ChEBI" id="CHEBI:15377"/>
        <dbReference type="ChEBI" id="CHEBI:29999"/>
        <dbReference type="ChEBI" id="CHEBI:43474"/>
        <dbReference type="ChEBI" id="CHEBI:83421"/>
        <dbReference type="EC" id="3.1.3.16"/>
    </reaction>
</comment>
<evidence type="ECO:0000313" key="14">
    <source>
        <dbReference type="EMBL" id="KAB1224504.1"/>
    </source>
</evidence>
<gene>
    <name evidence="14" type="ORF">CJ030_MR2G016393</name>
</gene>
<dbReference type="GO" id="GO:0004722">
    <property type="term" value="F:protein serine/threonine phosphatase activity"/>
    <property type="evidence" value="ECO:0007669"/>
    <property type="project" value="UniProtKB-EC"/>
</dbReference>
<dbReference type="SMART" id="SM00332">
    <property type="entry name" value="PP2Cc"/>
    <property type="match status" value="1"/>
</dbReference>
<feature type="compositionally biased region" description="Acidic residues" evidence="12">
    <location>
        <begin position="1"/>
        <end position="19"/>
    </location>
</feature>
<evidence type="ECO:0000256" key="2">
    <source>
        <dbReference type="ARBA" id="ARBA00001946"/>
    </source>
</evidence>
<dbReference type="PANTHER" id="PTHR47992">
    <property type="entry name" value="PROTEIN PHOSPHATASE"/>
    <property type="match status" value="1"/>
</dbReference>
<protein>
    <recommendedName>
        <fullName evidence="4">protein-serine/threonine phosphatase</fullName>
        <ecNumber evidence="4">3.1.3.16</ecNumber>
    </recommendedName>
</protein>
<comment type="cofactor">
    <cofactor evidence="1">
        <name>Mn(2+)</name>
        <dbReference type="ChEBI" id="CHEBI:29035"/>
    </cofactor>
</comment>
<feature type="domain" description="PPM-type phosphatase" evidence="13">
    <location>
        <begin position="35"/>
        <end position="330"/>
    </location>
</feature>
<evidence type="ECO:0000256" key="8">
    <source>
        <dbReference type="ARBA" id="ARBA00022912"/>
    </source>
</evidence>
<evidence type="ECO:0000256" key="12">
    <source>
        <dbReference type="SAM" id="MobiDB-lite"/>
    </source>
</evidence>
<reference evidence="14 15" key="1">
    <citation type="journal article" date="2019" name="Plant Biotechnol. J.">
        <title>The red bayberry genome and genetic basis of sex determination.</title>
        <authorList>
            <person name="Jia H.M."/>
            <person name="Jia H.J."/>
            <person name="Cai Q.L."/>
            <person name="Wang Y."/>
            <person name="Zhao H.B."/>
            <person name="Yang W.F."/>
            <person name="Wang G.Y."/>
            <person name="Li Y.H."/>
            <person name="Zhan D.L."/>
            <person name="Shen Y.T."/>
            <person name="Niu Q.F."/>
            <person name="Chang L."/>
            <person name="Qiu J."/>
            <person name="Zhao L."/>
            <person name="Xie H.B."/>
            <person name="Fu W.Y."/>
            <person name="Jin J."/>
            <person name="Li X.W."/>
            <person name="Jiao Y."/>
            <person name="Zhou C.C."/>
            <person name="Tu T."/>
            <person name="Chai C.Y."/>
            <person name="Gao J.L."/>
            <person name="Fan L.J."/>
            <person name="van de Weg E."/>
            <person name="Wang J.Y."/>
            <person name="Gao Z.S."/>
        </authorList>
    </citation>
    <scope>NUCLEOTIDE SEQUENCE [LARGE SCALE GENOMIC DNA]</scope>
    <source>
        <tissue evidence="14">Leaves</tissue>
    </source>
</reference>
<keyword evidence="15" id="KW-1185">Reference proteome</keyword>
<dbReference type="Proteomes" id="UP000516437">
    <property type="component" value="Chromosome 2"/>
</dbReference>
<sequence>MEDHAEEEEEEVDEEDDLQDGAAGARIRLQGPSSFTSMYTHQGQKGPNQDAMTIWEDFTGEEEMFFCGMFDGHGPHGHLVARHVRDSLPSKLSEALTFWQLNHGIESDAKNSLSNGHSRNLPFATWEASFLRSFKETDEELGMESSIDSFCSGTTAVTVIKQGSNLLIANLGDSRAVLCTRGDDNQLLPIQITVDLKPDIPSEAERIRQREGRVFAIAEDPDVYRVWMPDIHCPGLAMSRAFGDFCLKDYGLTSIPELSYRRLTKNDEFVVLATDGVWDALTNNEVIRIVASAKKRSMAAKLVVKHAVRAWRYKYPSSSVDDCSAICLFLKNQPTTLIELESEVVPEDVNRPQLRTSTSVRCEEDTDQFVNRKRVVLDSKRDRSGLEGVGRTNFLGDILRSADSLSLPKRLVSTVAIISTSGDKEFGRTLKTGEAERIRQREGRVFAIAEDQMSIEYGCLIYIALALPCQGLLEISASKTMVWDALTNNEVIRIVASAKKRSMAAKLVVKHAVRAWRYKYPSSSVDDCSAICLFLKNQPTTLIELESEVVPEDVNRPQLRTSTSVRCEEDTDQFVNRKRVVLDSKRDRSGLEGVGRTNFLGDIFRSADSLSLPKRLVSTVVT</sequence>
<dbReference type="Pfam" id="PF00481">
    <property type="entry name" value="PP2C"/>
    <property type="match status" value="1"/>
</dbReference>
<evidence type="ECO:0000256" key="9">
    <source>
        <dbReference type="ARBA" id="ARBA00023211"/>
    </source>
</evidence>
<comment type="catalytic activity">
    <reaction evidence="11">
        <text>O-phospho-L-threonyl-[protein] + H2O = L-threonyl-[protein] + phosphate</text>
        <dbReference type="Rhea" id="RHEA:47004"/>
        <dbReference type="Rhea" id="RHEA-COMP:11060"/>
        <dbReference type="Rhea" id="RHEA-COMP:11605"/>
        <dbReference type="ChEBI" id="CHEBI:15377"/>
        <dbReference type="ChEBI" id="CHEBI:30013"/>
        <dbReference type="ChEBI" id="CHEBI:43474"/>
        <dbReference type="ChEBI" id="CHEBI:61977"/>
        <dbReference type="EC" id="3.1.3.16"/>
    </reaction>
</comment>
<dbReference type="OrthoDB" id="10264738at2759"/>
<dbReference type="FunFam" id="3.60.40.10:FF:000026">
    <property type="entry name" value="probable protein phosphatase 2C 52"/>
    <property type="match status" value="1"/>
</dbReference>
<keyword evidence="5" id="KW-0479">Metal-binding</keyword>
<dbReference type="SUPFAM" id="SSF81606">
    <property type="entry name" value="PP2C-like"/>
    <property type="match status" value="2"/>
</dbReference>
<dbReference type="GO" id="GO:0046872">
    <property type="term" value="F:metal ion binding"/>
    <property type="evidence" value="ECO:0007669"/>
    <property type="project" value="UniProtKB-KW"/>
</dbReference>
<comment type="similarity">
    <text evidence="3">Belongs to the PP2C family.</text>
</comment>
<proteinExistence type="inferred from homology"/>
<dbReference type="InterPro" id="IPR001932">
    <property type="entry name" value="PPM-type_phosphatase-like_dom"/>
</dbReference>
<dbReference type="Gene3D" id="3.60.40.10">
    <property type="entry name" value="PPM-type phosphatase domain"/>
    <property type="match status" value="2"/>
</dbReference>
<dbReference type="EC" id="3.1.3.16" evidence="4"/>
<evidence type="ECO:0000259" key="13">
    <source>
        <dbReference type="PROSITE" id="PS51746"/>
    </source>
</evidence>
<comment type="cofactor">
    <cofactor evidence="2">
        <name>Mg(2+)</name>
        <dbReference type="ChEBI" id="CHEBI:18420"/>
    </cofactor>
</comment>
<evidence type="ECO:0000256" key="1">
    <source>
        <dbReference type="ARBA" id="ARBA00001936"/>
    </source>
</evidence>
<evidence type="ECO:0000256" key="11">
    <source>
        <dbReference type="ARBA" id="ARBA00048336"/>
    </source>
</evidence>
<feature type="region of interest" description="Disordered" evidence="12">
    <location>
        <begin position="1"/>
        <end position="24"/>
    </location>
</feature>
<evidence type="ECO:0000256" key="6">
    <source>
        <dbReference type="ARBA" id="ARBA00022801"/>
    </source>
</evidence>
<keyword evidence="9" id="KW-0464">Manganese</keyword>
<dbReference type="InterPro" id="IPR036457">
    <property type="entry name" value="PPM-type-like_dom_sf"/>
</dbReference>
<evidence type="ECO:0000256" key="4">
    <source>
        <dbReference type="ARBA" id="ARBA00013081"/>
    </source>
</evidence>
<accession>A0A6A1WH26</accession>
<comment type="caution">
    <text evidence="14">The sequence shown here is derived from an EMBL/GenBank/DDBJ whole genome shotgun (WGS) entry which is preliminary data.</text>
</comment>
<keyword evidence="6" id="KW-0378">Hydrolase</keyword>
<dbReference type="AlphaFoldDB" id="A0A6A1WH26"/>
<evidence type="ECO:0000256" key="3">
    <source>
        <dbReference type="ARBA" id="ARBA00006702"/>
    </source>
</evidence>